<sequence>MNGPLSISFSRADVPSLFKFLPLVFGSKHEASICNFLKELRTKLQPKSDREKASLTNFFANKAPHEILDVFMAIALLTSNNNVTDEHDFSEYNYIPNLIIENIPFELLEVILPEILTKPQGYDPSQLPNGYLDDLLMVSVSQRYRKLNKVADFAKIATNPRCPESCLSTIVSILGNEHFFDLNEAQFALPSILDIMRDNQRFYIIRWQAGFWARKILEENGSNFSDEDSVIFCGLDRQYTDTTIRLGWSP</sequence>
<comment type="caution">
    <text evidence="1">The sequence shown here is derived from an EMBL/GenBank/DDBJ whole genome shotgun (WGS) entry which is preliminary data.</text>
</comment>
<protein>
    <submittedName>
        <fullName evidence="1">Uncharacterized protein</fullName>
    </submittedName>
</protein>
<evidence type="ECO:0000313" key="2">
    <source>
        <dbReference type="Proteomes" id="UP000178417"/>
    </source>
</evidence>
<evidence type="ECO:0000313" key="1">
    <source>
        <dbReference type="EMBL" id="OGC24208.1"/>
    </source>
</evidence>
<accession>A0A1F4SUU4</accession>
<organism evidence="1 2">
    <name type="scientific">candidate division WOR-1 bacterium RIFOXYB2_FULL_37_13</name>
    <dbReference type="NCBI Taxonomy" id="1802579"/>
    <lineage>
        <taxon>Bacteria</taxon>
        <taxon>Bacillati</taxon>
        <taxon>Saganbacteria</taxon>
    </lineage>
</organism>
<dbReference type="EMBL" id="MEUB01000011">
    <property type="protein sequence ID" value="OGC24208.1"/>
    <property type="molecule type" value="Genomic_DNA"/>
</dbReference>
<proteinExistence type="predicted"/>
<dbReference type="AlphaFoldDB" id="A0A1F4SUU4"/>
<name>A0A1F4SUU4_UNCSA</name>
<reference evidence="1 2" key="1">
    <citation type="journal article" date="2016" name="Nat. Commun.">
        <title>Thousands of microbial genomes shed light on interconnected biogeochemical processes in an aquifer system.</title>
        <authorList>
            <person name="Anantharaman K."/>
            <person name="Brown C.T."/>
            <person name="Hug L.A."/>
            <person name="Sharon I."/>
            <person name="Castelle C.J."/>
            <person name="Probst A.J."/>
            <person name="Thomas B.C."/>
            <person name="Singh A."/>
            <person name="Wilkins M.J."/>
            <person name="Karaoz U."/>
            <person name="Brodie E.L."/>
            <person name="Williams K.H."/>
            <person name="Hubbard S.S."/>
            <person name="Banfield J.F."/>
        </authorList>
    </citation>
    <scope>NUCLEOTIDE SEQUENCE [LARGE SCALE GENOMIC DNA]</scope>
</reference>
<gene>
    <name evidence="1" type="ORF">A2310_06655</name>
</gene>
<dbReference type="Proteomes" id="UP000178417">
    <property type="component" value="Unassembled WGS sequence"/>
</dbReference>